<comment type="catalytic activity">
    <reaction evidence="14">
        <text>a CDP-1,2-diacyl-sn-glycerol + a 1,2-diacyl-sn-glycero-3-phospho-(1'-sn-glycerol) = a cardiolipin + CMP + H(+)</text>
        <dbReference type="Rhea" id="RHEA:32931"/>
        <dbReference type="ChEBI" id="CHEBI:15378"/>
        <dbReference type="ChEBI" id="CHEBI:58332"/>
        <dbReference type="ChEBI" id="CHEBI:60377"/>
        <dbReference type="ChEBI" id="CHEBI:62237"/>
        <dbReference type="ChEBI" id="CHEBI:64716"/>
        <dbReference type="EC" id="2.7.8.41"/>
    </reaction>
</comment>
<feature type="transmembrane region" description="Helical" evidence="15">
    <location>
        <begin position="147"/>
        <end position="166"/>
    </location>
</feature>
<organism evidence="16">
    <name type="scientific">Fopius arisanus</name>
    <dbReference type="NCBI Taxonomy" id="64838"/>
    <lineage>
        <taxon>Eukaryota</taxon>
        <taxon>Metazoa</taxon>
        <taxon>Ecdysozoa</taxon>
        <taxon>Arthropoda</taxon>
        <taxon>Hexapoda</taxon>
        <taxon>Insecta</taxon>
        <taxon>Pterygota</taxon>
        <taxon>Neoptera</taxon>
        <taxon>Endopterygota</taxon>
        <taxon>Hymenoptera</taxon>
        <taxon>Apocrita</taxon>
        <taxon>Ichneumonoidea</taxon>
        <taxon>Braconidae</taxon>
        <taxon>Opiinae</taxon>
        <taxon>Fopius</taxon>
    </lineage>
</organism>
<feature type="transmembrane region" description="Helical" evidence="15">
    <location>
        <begin position="281"/>
        <end position="303"/>
    </location>
</feature>
<evidence type="ECO:0000256" key="11">
    <source>
        <dbReference type="ARBA" id="ARBA00023209"/>
    </source>
</evidence>
<evidence type="ECO:0000256" key="7">
    <source>
        <dbReference type="ARBA" id="ARBA00022989"/>
    </source>
</evidence>
<evidence type="ECO:0000256" key="13">
    <source>
        <dbReference type="ARBA" id="ARBA00039001"/>
    </source>
</evidence>
<evidence type="ECO:0000256" key="12">
    <source>
        <dbReference type="ARBA" id="ARBA00023264"/>
    </source>
</evidence>
<keyword evidence="11" id="KW-0594">Phospholipid biosynthesis</keyword>
<dbReference type="EC" id="2.7.8.41" evidence="13"/>
<keyword evidence="9" id="KW-0496">Mitochondrion</keyword>
<evidence type="ECO:0000256" key="2">
    <source>
        <dbReference type="ARBA" id="ARBA00010441"/>
    </source>
</evidence>
<keyword evidence="10 15" id="KW-0472">Membrane</keyword>
<keyword evidence="12" id="KW-1208">Phospholipid metabolism</keyword>
<sequence>MYTNKNSPLYLSASLQPQPPTHFIHAFSSLIYNMNCRISRYKLLFQLTTRKFFMEKVNMEKHLRHLNSRFYCNIDNKSRYPPGKSIQEERTKGLRAKIIDEFNQTKHKVEEIIERENIWTVPNFLCIGRIISTPCLSYLIVSHDYQVALWILGFAGLTDFIDGWIARTWTSQASKLGSFLDPMADKLLVGSLFLSLAWVGLIPMPLTVLVLVRDASLIAAASYIRYRSLPAPKTLTRYFDPTHATVQLAPTFTSKLNTAVQLSLVASTLAAPVFHFVDHPLLQGLCYLTAITTVAGGVSYLMSKNTYKYLSKKKHSKDPPS</sequence>
<dbReference type="AlphaFoldDB" id="A0A0C9QHX4"/>
<reference evidence="16" key="1">
    <citation type="submission" date="2015-01" db="EMBL/GenBank/DDBJ databases">
        <title>Transcriptome Assembly of Fopius arisanus.</title>
        <authorList>
            <person name="Geib S."/>
        </authorList>
    </citation>
    <scope>NUCLEOTIDE SEQUENCE</scope>
</reference>
<keyword evidence="6" id="KW-0999">Mitochondrion inner membrane</keyword>
<dbReference type="InterPro" id="IPR000462">
    <property type="entry name" value="CDP-OH_P_trans"/>
</dbReference>
<name>A0A0C9QHX4_9HYME</name>
<keyword evidence="7 15" id="KW-1133">Transmembrane helix</keyword>
<keyword evidence="4" id="KW-0808">Transferase</keyword>
<comment type="subcellular location">
    <subcellularLocation>
        <location evidence="1">Mitochondrion inner membrane</location>
        <topology evidence="1">Multi-pass membrane protein</topology>
    </subcellularLocation>
</comment>
<evidence type="ECO:0000256" key="5">
    <source>
        <dbReference type="ARBA" id="ARBA00022692"/>
    </source>
</evidence>
<dbReference type="Pfam" id="PF01066">
    <property type="entry name" value="CDP-OH_P_transf"/>
    <property type="match status" value="1"/>
</dbReference>
<evidence type="ECO:0000256" key="9">
    <source>
        <dbReference type="ARBA" id="ARBA00023128"/>
    </source>
</evidence>
<dbReference type="EMBL" id="GBYB01003144">
    <property type="protein sequence ID" value="JAG72911.1"/>
    <property type="molecule type" value="Transcribed_RNA"/>
</dbReference>
<evidence type="ECO:0000256" key="15">
    <source>
        <dbReference type="SAM" id="Phobius"/>
    </source>
</evidence>
<dbReference type="GO" id="GO:0043337">
    <property type="term" value="F:cardiolipin synthase (CMP-forming)"/>
    <property type="evidence" value="ECO:0007669"/>
    <property type="project" value="UniProtKB-EC"/>
</dbReference>
<evidence type="ECO:0000256" key="6">
    <source>
        <dbReference type="ARBA" id="ARBA00022792"/>
    </source>
</evidence>
<dbReference type="InterPro" id="IPR050324">
    <property type="entry name" value="CDP-alcohol_PTase-I"/>
</dbReference>
<dbReference type="Gene3D" id="1.20.120.1760">
    <property type="match status" value="1"/>
</dbReference>
<keyword evidence="8" id="KW-0443">Lipid metabolism</keyword>
<evidence type="ECO:0000256" key="3">
    <source>
        <dbReference type="ARBA" id="ARBA00022516"/>
    </source>
</evidence>
<evidence type="ECO:0000256" key="14">
    <source>
        <dbReference type="ARBA" id="ARBA00047433"/>
    </source>
</evidence>
<evidence type="ECO:0000256" key="4">
    <source>
        <dbReference type="ARBA" id="ARBA00022679"/>
    </source>
</evidence>
<dbReference type="GO" id="GO:0005743">
    <property type="term" value="C:mitochondrial inner membrane"/>
    <property type="evidence" value="ECO:0007669"/>
    <property type="project" value="UniProtKB-SubCell"/>
</dbReference>
<keyword evidence="5 15" id="KW-0812">Transmembrane</keyword>
<dbReference type="FunFam" id="1.20.120.1760:FF:000005">
    <property type="entry name" value="Cardiolipin synthase 1"/>
    <property type="match status" value="1"/>
</dbReference>
<dbReference type="PANTHER" id="PTHR14269">
    <property type="entry name" value="CDP-DIACYLGLYCEROL--GLYCEROL-3-PHOSPHATE 3-PHOSPHATIDYLTRANSFERASE-RELATED"/>
    <property type="match status" value="1"/>
</dbReference>
<evidence type="ECO:0000256" key="10">
    <source>
        <dbReference type="ARBA" id="ARBA00023136"/>
    </source>
</evidence>
<dbReference type="GO" id="GO:0032049">
    <property type="term" value="P:cardiolipin biosynthetic process"/>
    <property type="evidence" value="ECO:0007669"/>
    <property type="project" value="TreeGrafter"/>
</dbReference>
<accession>A0A0C9QHX4</accession>
<feature type="transmembrane region" description="Helical" evidence="15">
    <location>
        <begin position="187"/>
        <end position="212"/>
    </location>
</feature>
<dbReference type="PANTHER" id="PTHR14269:SF60">
    <property type="entry name" value="CARDIOLIPIN SYNTHASE (CMP-FORMING)"/>
    <property type="match status" value="1"/>
</dbReference>
<keyword evidence="3" id="KW-0444">Lipid biosynthesis</keyword>
<evidence type="ECO:0000313" key="16">
    <source>
        <dbReference type="EMBL" id="JAG72911.1"/>
    </source>
</evidence>
<protein>
    <recommendedName>
        <fullName evidence="13">cardiolipin synthase (CMP-forming)</fullName>
        <ecNumber evidence="13">2.7.8.41</ecNumber>
    </recommendedName>
</protein>
<dbReference type="InterPro" id="IPR043130">
    <property type="entry name" value="CDP-OH_PTrfase_TM_dom"/>
</dbReference>
<proteinExistence type="inferred from homology"/>
<evidence type="ECO:0000256" key="1">
    <source>
        <dbReference type="ARBA" id="ARBA00004448"/>
    </source>
</evidence>
<comment type="similarity">
    <text evidence="2">Belongs to the CDP-alcohol phosphatidyltransferase class-I family.</text>
</comment>
<evidence type="ECO:0000256" key="8">
    <source>
        <dbReference type="ARBA" id="ARBA00023098"/>
    </source>
</evidence>
<gene>
    <name evidence="16" type="primary">CLS</name>
    <name evidence="16" type="ORF">g.39972</name>
</gene>